<reference evidence="2" key="1">
    <citation type="journal article" date="2019" name="Mol. Biol. Evol.">
        <title>Blast fungal genomes show frequent chromosomal changes, gene gains and losses, and effector gene turnover.</title>
        <authorList>
            <person name="Gomez Luciano L.B."/>
            <person name="Jason Tsai I."/>
            <person name="Chuma I."/>
            <person name="Tosa Y."/>
            <person name="Chen Y.H."/>
            <person name="Li J.Y."/>
            <person name="Li M.Y."/>
            <person name="Jade Lu M.Y."/>
            <person name="Nakayashiki H."/>
            <person name="Li W.H."/>
        </authorList>
    </citation>
    <scope>NUCLEOTIDE SEQUENCE</scope>
    <source>
        <strain evidence="2">NI907</strain>
    </source>
</reference>
<evidence type="ECO:0000313" key="1">
    <source>
        <dbReference type="Proteomes" id="UP000515153"/>
    </source>
</evidence>
<organism evidence="1 2">
    <name type="scientific">Pyricularia grisea</name>
    <name type="common">Crabgrass-specific blast fungus</name>
    <name type="synonym">Magnaporthe grisea</name>
    <dbReference type="NCBI Taxonomy" id="148305"/>
    <lineage>
        <taxon>Eukaryota</taxon>
        <taxon>Fungi</taxon>
        <taxon>Dikarya</taxon>
        <taxon>Ascomycota</taxon>
        <taxon>Pezizomycotina</taxon>
        <taxon>Sordariomycetes</taxon>
        <taxon>Sordariomycetidae</taxon>
        <taxon>Magnaporthales</taxon>
        <taxon>Pyriculariaceae</taxon>
        <taxon>Pyricularia</taxon>
    </lineage>
</organism>
<proteinExistence type="predicted"/>
<keyword evidence="1" id="KW-1185">Reference proteome</keyword>
<sequence length="74" mass="8845">MEPLKSGRSTVDYFPTDAKNNINYNTPRQLRWLIIAYNNPYNLATYKVLKEFNFYSAFIVGFQYYNHAFYPAFL</sequence>
<dbReference type="AlphaFoldDB" id="A0A6P8AQZ2"/>
<name>A0A6P8AQZ2_PYRGI</name>
<dbReference type="GeneID" id="41966945"/>
<reference evidence="2" key="2">
    <citation type="submission" date="2019-10" db="EMBL/GenBank/DDBJ databases">
        <authorList>
            <consortium name="NCBI Genome Project"/>
        </authorList>
    </citation>
    <scope>NUCLEOTIDE SEQUENCE</scope>
    <source>
        <strain evidence="2">NI907</strain>
    </source>
</reference>
<dbReference type="RefSeq" id="XP_030977307.1">
    <property type="nucleotide sequence ID" value="XM_031132040.1"/>
</dbReference>
<evidence type="ECO:0000313" key="2">
    <source>
        <dbReference type="RefSeq" id="XP_030977307.1"/>
    </source>
</evidence>
<accession>A0A6P8AQZ2</accession>
<dbReference type="KEGG" id="pgri:PgNI_12085"/>
<dbReference type="Proteomes" id="UP000515153">
    <property type="component" value="Unplaced"/>
</dbReference>
<protein>
    <submittedName>
        <fullName evidence="2">Uncharacterized protein</fullName>
    </submittedName>
</protein>
<reference evidence="2" key="3">
    <citation type="submission" date="2025-08" db="UniProtKB">
        <authorList>
            <consortium name="RefSeq"/>
        </authorList>
    </citation>
    <scope>IDENTIFICATION</scope>
    <source>
        <strain evidence="2">NI907</strain>
    </source>
</reference>
<gene>
    <name evidence="2" type="ORF">PgNI_12085</name>
</gene>